<dbReference type="Pfam" id="PF04131">
    <property type="entry name" value="NanE"/>
    <property type="match status" value="1"/>
</dbReference>
<dbReference type="AlphaFoldDB" id="W0HV51"/>
<protein>
    <recommendedName>
        <fullName evidence="6">Putative N-acetylmannosamine-6-phosphate 2-epimerase</fullName>
        <ecNumber evidence="6">5.1.3.9</ecNumber>
    </recommendedName>
    <alternativeName>
        <fullName evidence="6">ManNAc-6-P epimerase</fullName>
    </alternativeName>
</protein>
<dbReference type="RefSeq" id="WP_025421139.1">
    <property type="nucleotide sequence ID" value="NZ_CP006569.1"/>
</dbReference>
<dbReference type="PANTHER" id="PTHR36204">
    <property type="entry name" value="N-ACETYLMANNOSAMINE-6-PHOSPHATE 2-EPIMERASE-RELATED"/>
    <property type="match status" value="1"/>
</dbReference>
<name>W0HV51_9GAMM</name>
<proteinExistence type="inferred from homology"/>
<keyword evidence="5 6" id="KW-0119">Carbohydrate metabolism</keyword>
<dbReference type="InterPro" id="IPR007260">
    <property type="entry name" value="NanE"/>
</dbReference>
<dbReference type="HAMAP" id="MF_01235">
    <property type="entry name" value="ManNAc6P_epimer"/>
    <property type="match status" value="1"/>
</dbReference>
<dbReference type="GO" id="GO:0005975">
    <property type="term" value="P:carbohydrate metabolic process"/>
    <property type="evidence" value="ECO:0007669"/>
    <property type="project" value="UniProtKB-UniRule"/>
</dbReference>
<comment type="function">
    <text evidence="2 6">Converts N-acetylmannosamine-6-phosphate (ManNAc-6-P) to N-acetylglucosamine-6-phosphate (GlcNAc-6-P).</text>
</comment>
<evidence type="ECO:0000256" key="4">
    <source>
        <dbReference type="ARBA" id="ARBA00023235"/>
    </source>
</evidence>
<comment type="pathway">
    <text evidence="3 6">Amino-sugar metabolism; N-acetylneuraminate degradation; D-fructose 6-phosphate from N-acetylneuraminate: step 3/5.</text>
</comment>
<keyword evidence="4 6" id="KW-0413">Isomerase</keyword>
<accession>W0HV51</accession>
<keyword evidence="8" id="KW-1185">Reference proteome</keyword>
<dbReference type="GO" id="GO:0006053">
    <property type="term" value="P:N-acetylmannosamine catabolic process"/>
    <property type="evidence" value="ECO:0007669"/>
    <property type="project" value="TreeGrafter"/>
</dbReference>
<gene>
    <name evidence="6 7" type="primary">nanE</name>
    <name evidence="7" type="ORF">Sant_0933</name>
</gene>
<dbReference type="CDD" id="cd04729">
    <property type="entry name" value="NanE"/>
    <property type="match status" value="1"/>
</dbReference>
<dbReference type="OrthoDB" id="9810372at2"/>
<dbReference type="UniPathway" id="UPA00629">
    <property type="reaction ID" value="UER00682"/>
</dbReference>
<evidence type="ECO:0000256" key="6">
    <source>
        <dbReference type="HAMAP-Rule" id="MF_01235"/>
    </source>
</evidence>
<dbReference type="PANTHER" id="PTHR36204:SF1">
    <property type="entry name" value="N-ACETYLMANNOSAMINE-6-PHOSPHATE 2-EPIMERASE-RELATED"/>
    <property type="match status" value="1"/>
</dbReference>
<dbReference type="NCBIfam" id="NF002231">
    <property type="entry name" value="PRK01130.1"/>
    <property type="match status" value="1"/>
</dbReference>
<dbReference type="SUPFAM" id="SSF51366">
    <property type="entry name" value="Ribulose-phoshate binding barrel"/>
    <property type="match status" value="1"/>
</dbReference>
<sequence>MTESMLTTIKGKLVVSCQALEQEPLHGAQIMARMALAAQQGGAAAIRANGLADVAAVRRQVALPVIAIIKRDYPDSEVFITATVREIDELMAAQPPMIAMDATDRPRPGGSSLAQQVAYCRRHYPQLLLMADIASVAQAREAEHLGFDVIGTTLYGYTDASRGRTLAEHDFVFLREVLAAVSRPVIAEGNVLTPAMAARCMQLGCHAVVVGGAITRPQQITARFVSAMETGNDARAGNED</sequence>
<evidence type="ECO:0000256" key="3">
    <source>
        <dbReference type="ARBA" id="ARBA00005081"/>
    </source>
</evidence>
<organism evidence="7 8">
    <name type="scientific">Sodalis praecaptivus</name>
    <dbReference type="NCBI Taxonomy" id="1239307"/>
    <lineage>
        <taxon>Bacteria</taxon>
        <taxon>Pseudomonadati</taxon>
        <taxon>Pseudomonadota</taxon>
        <taxon>Gammaproteobacteria</taxon>
        <taxon>Enterobacterales</taxon>
        <taxon>Bruguierivoracaceae</taxon>
        <taxon>Sodalis</taxon>
    </lineage>
</organism>
<evidence type="ECO:0000256" key="1">
    <source>
        <dbReference type="ARBA" id="ARBA00000056"/>
    </source>
</evidence>
<dbReference type="Gene3D" id="3.20.20.70">
    <property type="entry name" value="Aldolase class I"/>
    <property type="match status" value="1"/>
</dbReference>
<reference evidence="7 8" key="1">
    <citation type="journal article" date="2014" name="Genome Biol. Evol.">
        <title>Genome degeneration and adaptation in a nascent stage of symbiosis.</title>
        <authorList>
            <person name="Oakeson K.F."/>
            <person name="Gil R."/>
            <person name="Clayton A.L."/>
            <person name="Dunn D.M."/>
            <person name="von Niederhausern A.C."/>
            <person name="Hamil C."/>
            <person name="Aoyagi A."/>
            <person name="Duval B."/>
            <person name="Baca A."/>
            <person name="Silva F.J."/>
            <person name="Vallier A."/>
            <person name="Jackson D.G."/>
            <person name="Latorre A."/>
            <person name="Weiss R.B."/>
            <person name="Heddi A."/>
            <person name="Moya A."/>
            <person name="Dale C."/>
        </authorList>
    </citation>
    <scope>NUCLEOTIDE SEQUENCE [LARGE SCALE GENOMIC DNA]</scope>
    <source>
        <strain evidence="7 8">HS1</strain>
    </source>
</reference>
<evidence type="ECO:0000256" key="5">
    <source>
        <dbReference type="ARBA" id="ARBA00023277"/>
    </source>
</evidence>
<dbReference type="KEGG" id="sod:Sant_0933"/>
<evidence type="ECO:0000313" key="8">
    <source>
        <dbReference type="Proteomes" id="UP000019028"/>
    </source>
</evidence>
<dbReference type="HOGENOM" id="CLU_086300_1_0_6"/>
<dbReference type="PATRIC" id="fig|1239307.3.peg.997"/>
<comment type="catalytic activity">
    <reaction evidence="1 6">
        <text>an N-acyl-D-glucosamine 6-phosphate = an N-acyl-D-mannosamine 6-phosphate</text>
        <dbReference type="Rhea" id="RHEA:23932"/>
        <dbReference type="ChEBI" id="CHEBI:57599"/>
        <dbReference type="ChEBI" id="CHEBI:57666"/>
        <dbReference type="EC" id="5.1.3.9"/>
    </reaction>
</comment>
<dbReference type="GO" id="GO:0005829">
    <property type="term" value="C:cytosol"/>
    <property type="evidence" value="ECO:0007669"/>
    <property type="project" value="TreeGrafter"/>
</dbReference>
<dbReference type="Proteomes" id="UP000019028">
    <property type="component" value="Chromosome"/>
</dbReference>
<dbReference type="GO" id="GO:0019262">
    <property type="term" value="P:N-acetylneuraminate catabolic process"/>
    <property type="evidence" value="ECO:0007669"/>
    <property type="project" value="UniProtKB-UniRule"/>
</dbReference>
<dbReference type="EMBL" id="CP006569">
    <property type="protein sequence ID" value="AHF76008.1"/>
    <property type="molecule type" value="Genomic_DNA"/>
</dbReference>
<comment type="similarity">
    <text evidence="6">Belongs to the NanE family.</text>
</comment>
<dbReference type="GO" id="GO:0047465">
    <property type="term" value="F:N-acylglucosamine-6-phosphate 2-epimerase activity"/>
    <property type="evidence" value="ECO:0007669"/>
    <property type="project" value="UniProtKB-EC"/>
</dbReference>
<dbReference type="InterPro" id="IPR011060">
    <property type="entry name" value="RibuloseP-bd_barrel"/>
</dbReference>
<evidence type="ECO:0000313" key="7">
    <source>
        <dbReference type="EMBL" id="AHF76008.1"/>
    </source>
</evidence>
<dbReference type="EC" id="5.1.3.9" evidence="6"/>
<dbReference type="FunFam" id="3.20.20.70:FF:000035">
    <property type="entry name" value="Putative N-acetylmannosamine-6-phosphate 2-epimerase"/>
    <property type="match status" value="1"/>
</dbReference>
<dbReference type="InterPro" id="IPR013785">
    <property type="entry name" value="Aldolase_TIM"/>
</dbReference>
<evidence type="ECO:0000256" key="2">
    <source>
        <dbReference type="ARBA" id="ARBA00002147"/>
    </source>
</evidence>